<keyword evidence="3" id="KW-1185">Reference proteome</keyword>
<keyword evidence="1" id="KW-1133">Transmembrane helix</keyword>
<keyword evidence="1" id="KW-0472">Membrane</keyword>
<sequence>MVKKTSKSLSSLLNNDIYVYILTRKYVCIYYIHVRINICMPTHSYMENFPFPKKPLTQSSSLRVAQLVVGWLVVCLVGWVALKLFQVGPIAFLRQIGLCKWINKLNAKINISIVLCIHTNLFKSK</sequence>
<evidence type="ECO:0000313" key="2">
    <source>
        <dbReference type="EMBL" id="CAD6999832.1"/>
    </source>
</evidence>
<dbReference type="AlphaFoldDB" id="A0A811UKW0"/>
<keyword evidence="1" id="KW-0812">Transmembrane</keyword>
<evidence type="ECO:0000256" key="1">
    <source>
        <dbReference type="SAM" id="Phobius"/>
    </source>
</evidence>
<comment type="caution">
    <text evidence="2">The sequence shown here is derived from an EMBL/GenBank/DDBJ whole genome shotgun (WGS) entry which is preliminary data.</text>
</comment>
<gene>
    <name evidence="2" type="ORF">CCAP1982_LOCUS8343</name>
</gene>
<evidence type="ECO:0000313" key="3">
    <source>
        <dbReference type="Proteomes" id="UP000606786"/>
    </source>
</evidence>
<dbReference type="EMBL" id="CAJHJT010000012">
    <property type="protein sequence ID" value="CAD6999832.1"/>
    <property type="molecule type" value="Genomic_DNA"/>
</dbReference>
<reference evidence="2" key="1">
    <citation type="submission" date="2020-11" db="EMBL/GenBank/DDBJ databases">
        <authorList>
            <person name="Whitehead M."/>
        </authorList>
    </citation>
    <scope>NUCLEOTIDE SEQUENCE</scope>
    <source>
        <strain evidence="2">EGII</strain>
    </source>
</reference>
<accession>A0A811UKW0</accession>
<feature type="transmembrane region" description="Helical" evidence="1">
    <location>
        <begin position="64"/>
        <end position="85"/>
    </location>
</feature>
<organism evidence="2 3">
    <name type="scientific">Ceratitis capitata</name>
    <name type="common">Mediterranean fruit fly</name>
    <name type="synonym">Tephritis capitata</name>
    <dbReference type="NCBI Taxonomy" id="7213"/>
    <lineage>
        <taxon>Eukaryota</taxon>
        <taxon>Metazoa</taxon>
        <taxon>Ecdysozoa</taxon>
        <taxon>Arthropoda</taxon>
        <taxon>Hexapoda</taxon>
        <taxon>Insecta</taxon>
        <taxon>Pterygota</taxon>
        <taxon>Neoptera</taxon>
        <taxon>Endopterygota</taxon>
        <taxon>Diptera</taxon>
        <taxon>Brachycera</taxon>
        <taxon>Muscomorpha</taxon>
        <taxon>Tephritoidea</taxon>
        <taxon>Tephritidae</taxon>
        <taxon>Ceratitis</taxon>
        <taxon>Ceratitis</taxon>
    </lineage>
</organism>
<proteinExistence type="predicted"/>
<protein>
    <submittedName>
        <fullName evidence="2">(Mediterranean fruit fly) hypothetical protein</fullName>
    </submittedName>
</protein>
<dbReference type="Proteomes" id="UP000606786">
    <property type="component" value="Unassembled WGS sequence"/>
</dbReference>
<name>A0A811UKW0_CERCA</name>